<reference evidence="2" key="1">
    <citation type="submission" date="2014-09" db="EMBL/GenBank/DDBJ databases">
        <authorList>
            <person name="Magalhaes I.L.F."/>
            <person name="Oliveira U."/>
            <person name="Santos F.R."/>
            <person name="Vidigal T.H.D.A."/>
            <person name="Brescovit A.D."/>
            <person name="Santos A.J."/>
        </authorList>
    </citation>
    <scope>NUCLEOTIDE SEQUENCE</scope>
    <source>
        <tissue evidence="2">Shoot tissue taken approximately 20 cm above the soil surface</tissue>
    </source>
</reference>
<evidence type="ECO:0000313" key="2">
    <source>
        <dbReference type="EMBL" id="JAE03720.1"/>
    </source>
</evidence>
<proteinExistence type="predicted"/>
<evidence type="ECO:0000256" key="1">
    <source>
        <dbReference type="SAM" id="Phobius"/>
    </source>
</evidence>
<keyword evidence="1" id="KW-0472">Membrane</keyword>
<keyword evidence="1" id="KW-0812">Transmembrane</keyword>
<accession>A0A0A9ESL7</accession>
<sequence length="55" mass="6007">MVIQVRERQVFLPLIYLSFSISLYGVGAYLYGVSTLADTAIYLPASTSWFGAGLS</sequence>
<dbReference type="AlphaFoldDB" id="A0A0A9ESL7"/>
<name>A0A0A9ESL7_ARUDO</name>
<keyword evidence="1" id="KW-1133">Transmembrane helix</keyword>
<dbReference type="EMBL" id="GBRH01194176">
    <property type="protein sequence ID" value="JAE03720.1"/>
    <property type="molecule type" value="Transcribed_RNA"/>
</dbReference>
<organism evidence="2">
    <name type="scientific">Arundo donax</name>
    <name type="common">Giant reed</name>
    <name type="synonym">Donax arundinaceus</name>
    <dbReference type="NCBI Taxonomy" id="35708"/>
    <lineage>
        <taxon>Eukaryota</taxon>
        <taxon>Viridiplantae</taxon>
        <taxon>Streptophyta</taxon>
        <taxon>Embryophyta</taxon>
        <taxon>Tracheophyta</taxon>
        <taxon>Spermatophyta</taxon>
        <taxon>Magnoliopsida</taxon>
        <taxon>Liliopsida</taxon>
        <taxon>Poales</taxon>
        <taxon>Poaceae</taxon>
        <taxon>PACMAD clade</taxon>
        <taxon>Arundinoideae</taxon>
        <taxon>Arundineae</taxon>
        <taxon>Arundo</taxon>
    </lineage>
</organism>
<reference evidence="2" key="2">
    <citation type="journal article" date="2015" name="Data Brief">
        <title>Shoot transcriptome of the giant reed, Arundo donax.</title>
        <authorList>
            <person name="Barrero R.A."/>
            <person name="Guerrero F.D."/>
            <person name="Moolhuijzen P."/>
            <person name="Goolsby J.A."/>
            <person name="Tidwell J."/>
            <person name="Bellgard S.E."/>
            <person name="Bellgard M.I."/>
        </authorList>
    </citation>
    <scope>NUCLEOTIDE SEQUENCE</scope>
    <source>
        <tissue evidence="2">Shoot tissue taken approximately 20 cm above the soil surface</tissue>
    </source>
</reference>
<protein>
    <submittedName>
        <fullName evidence="2">Uncharacterized protein</fullName>
    </submittedName>
</protein>
<feature type="transmembrane region" description="Helical" evidence="1">
    <location>
        <begin position="12"/>
        <end position="32"/>
    </location>
</feature>